<keyword evidence="2 11" id="KW-0805">Transcription regulation</keyword>
<evidence type="ECO:0000256" key="7">
    <source>
        <dbReference type="ARBA" id="ARBA00025748"/>
    </source>
</evidence>
<evidence type="ECO:0000256" key="10">
    <source>
        <dbReference type="RuleBase" id="RU000682"/>
    </source>
</evidence>
<keyword evidence="12" id="KW-0175">Coiled coil</keyword>
<evidence type="ECO:0000256" key="12">
    <source>
        <dbReference type="SAM" id="Coils"/>
    </source>
</evidence>
<comment type="subcellular location">
    <subcellularLocation>
        <location evidence="1 9 10">Nucleus</location>
    </subcellularLocation>
</comment>
<dbReference type="InterPro" id="IPR017970">
    <property type="entry name" value="Homeobox_CS"/>
</dbReference>
<evidence type="ECO:0000256" key="1">
    <source>
        <dbReference type="ARBA" id="ARBA00004123"/>
    </source>
</evidence>
<dbReference type="AlphaFoldDB" id="A0A7G2ETD3"/>
<evidence type="ECO:0000256" key="11">
    <source>
        <dbReference type="RuleBase" id="RU369038"/>
    </source>
</evidence>
<dbReference type="GO" id="GO:0005634">
    <property type="term" value="C:nucleus"/>
    <property type="evidence" value="ECO:0007669"/>
    <property type="project" value="UniProtKB-SubCell"/>
</dbReference>
<dbReference type="PRINTS" id="PR00031">
    <property type="entry name" value="HTHREPRESSR"/>
</dbReference>
<dbReference type="PANTHER" id="PTHR24326">
    <property type="entry name" value="HOMEOBOX-LEUCINE ZIPPER PROTEIN"/>
    <property type="match status" value="1"/>
</dbReference>
<dbReference type="PROSITE" id="PS50071">
    <property type="entry name" value="HOMEOBOX_2"/>
    <property type="match status" value="1"/>
</dbReference>
<feature type="coiled-coil region" evidence="12">
    <location>
        <begin position="77"/>
        <end position="111"/>
    </location>
</feature>
<dbReference type="EMBL" id="LR881468">
    <property type="protein sequence ID" value="CAD5326493.1"/>
    <property type="molecule type" value="Genomic_DNA"/>
</dbReference>
<evidence type="ECO:0000313" key="15">
    <source>
        <dbReference type="Proteomes" id="UP000516314"/>
    </source>
</evidence>
<dbReference type="GO" id="GO:0000981">
    <property type="term" value="F:DNA-binding transcription factor activity, RNA polymerase II-specific"/>
    <property type="evidence" value="ECO:0007669"/>
    <property type="project" value="UniProtKB-UniRule"/>
</dbReference>
<dbReference type="Pfam" id="PF00046">
    <property type="entry name" value="Homeodomain"/>
    <property type="match status" value="1"/>
</dbReference>
<keyword evidence="5 11" id="KW-0804">Transcription</keyword>
<dbReference type="InterPro" id="IPR000047">
    <property type="entry name" value="HTH_motif"/>
</dbReference>
<dbReference type="GO" id="GO:0009737">
    <property type="term" value="P:response to abscisic acid"/>
    <property type="evidence" value="ECO:0007669"/>
    <property type="project" value="UniProtKB-ARBA"/>
</dbReference>
<name>A0A7G2ETD3_ARATH</name>
<evidence type="ECO:0000256" key="3">
    <source>
        <dbReference type="ARBA" id="ARBA00023125"/>
    </source>
</evidence>
<dbReference type="InterPro" id="IPR003106">
    <property type="entry name" value="Leu_zip_homeo"/>
</dbReference>
<evidence type="ECO:0000313" key="14">
    <source>
        <dbReference type="EMBL" id="CAD5326493.1"/>
    </source>
</evidence>
<dbReference type="FunFam" id="1.10.10.60:FF:000293">
    <property type="entry name" value="Homeobox-leucine zipper protein ATHB-7"/>
    <property type="match status" value="1"/>
</dbReference>
<evidence type="ECO:0000256" key="6">
    <source>
        <dbReference type="ARBA" id="ARBA00023242"/>
    </source>
</evidence>
<dbReference type="Proteomes" id="UP000516314">
    <property type="component" value="Chromosome 3"/>
</dbReference>
<dbReference type="Pfam" id="PF02183">
    <property type="entry name" value="HALZ"/>
    <property type="match status" value="1"/>
</dbReference>
<evidence type="ECO:0000256" key="5">
    <source>
        <dbReference type="ARBA" id="ARBA00023163"/>
    </source>
</evidence>
<dbReference type="SMART" id="SM00389">
    <property type="entry name" value="HOX"/>
    <property type="match status" value="1"/>
</dbReference>
<dbReference type="Gene3D" id="1.10.10.60">
    <property type="entry name" value="Homeodomain-like"/>
    <property type="match status" value="1"/>
</dbReference>
<dbReference type="InterPro" id="IPR009057">
    <property type="entry name" value="Homeodomain-like_sf"/>
</dbReference>
<dbReference type="PROSITE" id="PS00027">
    <property type="entry name" value="HOMEOBOX_1"/>
    <property type="match status" value="1"/>
</dbReference>
<organism evidence="14 15">
    <name type="scientific">Arabidopsis thaliana</name>
    <name type="common">Mouse-ear cress</name>
    <dbReference type="NCBI Taxonomy" id="3702"/>
    <lineage>
        <taxon>Eukaryota</taxon>
        <taxon>Viridiplantae</taxon>
        <taxon>Streptophyta</taxon>
        <taxon>Embryophyta</taxon>
        <taxon>Tracheophyta</taxon>
        <taxon>Spermatophyta</taxon>
        <taxon>Magnoliopsida</taxon>
        <taxon>eudicotyledons</taxon>
        <taxon>Gunneridae</taxon>
        <taxon>Pentapetalae</taxon>
        <taxon>rosids</taxon>
        <taxon>malvids</taxon>
        <taxon>Brassicales</taxon>
        <taxon>Brassicaceae</taxon>
        <taxon>Camelineae</taxon>
        <taxon>Arabidopsis</taxon>
    </lineage>
</organism>
<comment type="function">
    <text evidence="11">Transcription factor.</text>
</comment>
<dbReference type="GO" id="GO:0045893">
    <property type="term" value="P:positive regulation of DNA-templated transcription"/>
    <property type="evidence" value="ECO:0007669"/>
    <property type="project" value="UniProtKB-ARBA"/>
</dbReference>
<comment type="similarity">
    <text evidence="7 11">Belongs to the HD-ZIP homeobox family. Class I subfamily.</text>
</comment>
<evidence type="ECO:0000256" key="2">
    <source>
        <dbReference type="ARBA" id="ARBA00023015"/>
    </source>
</evidence>
<accession>A0A7G2ETD3</accession>
<evidence type="ECO:0000256" key="4">
    <source>
        <dbReference type="ARBA" id="ARBA00023155"/>
    </source>
</evidence>
<gene>
    <name evidence="14" type="ORF">AT9943_LOCUS14254</name>
</gene>
<keyword evidence="6 9" id="KW-0539">Nucleus</keyword>
<feature type="domain" description="Homeobox" evidence="13">
    <location>
        <begin position="25"/>
        <end position="85"/>
    </location>
</feature>
<comment type="function">
    <text evidence="8">Probable transcription activator that may act as growth regulators in response to water deficit.</text>
</comment>
<evidence type="ECO:0000259" key="13">
    <source>
        <dbReference type="PROSITE" id="PS50071"/>
    </source>
</evidence>
<keyword evidence="3 9" id="KW-0238">DNA-binding</keyword>
<dbReference type="InterPro" id="IPR045224">
    <property type="entry name" value="HDZip_class_I_plant"/>
</dbReference>
<reference evidence="14 15" key="1">
    <citation type="submission" date="2020-09" db="EMBL/GenBank/DDBJ databases">
        <authorList>
            <person name="Ashkenazy H."/>
        </authorList>
    </citation>
    <scope>NUCLEOTIDE SEQUENCE [LARGE SCALE GENOMIC DNA]</scope>
    <source>
        <strain evidence="15">cv. Cdm-0</strain>
    </source>
</reference>
<protein>
    <recommendedName>
        <fullName evidence="11">Homeobox-leucine zipper protein</fullName>
    </recommendedName>
    <alternativeName>
        <fullName evidence="11">HD-ZIP protein</fullName>
    </alternativeName>
    <alternativeName>
        <fullName evidence="11">Homeodomain transcription factor</fullName>
    </alternativeName>
</protein>
<dbReference type="SUPFAM" id="SSF46689">
    <property type="entry name" value="Homeodomain-like"/>
    <property type="match status" value="1"/>
</dbReference>
<evidence type="ECO:0000256" key="8">
    <source>
        <dbReference type="ARBA" id="ARBA00058361"/>
    </source>
</evidence>
<evidence type="ECO:0000256" key="9">
    <source>
        <dbReference type="PROSITE-ProRule" id="PRU00108"/>
    </source>
</evidence>
<dbReference type="InterPro" id="IPR001356">
    <property type="entry name" value="HD"/>
</dbReference>
<dbReference type="GO" id="GO:0000976">
    <property type="term" value="F:transcription cis-regulatory region binding"/>
    <property type="evidence" value="ECO:0007669"/>
    <property type="project" value="UniProtKB-ARBA"/>
</dbReference>
<proteinExistence type="inferred from homology"/>
<dbReference type="GO" id="GO:0009414">
    <property type="term" value="P:response to water deprivation"/>
    <property type="evidence" value="ECO:0007669"/>
    <property type="project" value="UniProtKB-ARBA"/>
</dbReference>
<keyword evidence="4 9" id="KW-0371">Homeobox</keyword>
<sequence>MEEGDFFNCCFSEISSGMTMNKKKMKKSNNQKRFSEEQIKSLELIFESETRLEPRKKVQVARELGLQPRQVAIWFQNKRARWKTKQLEKEYNTLRANYNNLASQFEIMKKEKQSLVSESWHLLVFGGCKFSIILPNLILINLYLQLQRLNEEMQRPKEEKHHECCGDQGLALSSSTESHNGKSEPEGRLDQGSVLCNDGDYNNNIKTEYFGFEEETDHELMNIVEKADDSCLTSSENWGGFNSDSLLDQSSSNYPNWWEFWS</sequence>
<feature type="DNA-binding region" description="Homeobox" evidence="9">
    <location>
        <begin position="27"/>
        <end position="86"/>
    </location>
</feature>
<dbReference type="CDD" id="cd00086">
    <property type="entry name" value="homeodomain"/>
    <property type="match status" value="1"/>
</dbReference>
<dbReference type="PANTHER" id="PTHR24326:SF564">
    <property type="entry name" value="HOMEOBOX-LEUCINE ZIPPER PROTEIN ATHB-12"/>
    <property type="match status" value="1"/>
</dbReference>